<gene>
    <name evidence="1" type="ORF">M621_05705</name>
</gene>
<evidence type="ECO:0000313" key="1">
    <source>
        <dbReference type="EMBL" id="AGP46857.1"/>
    </source>
</evidence>
<name>S4YNJ2_SERPL</name>
<sequence length="94" mass="10936">MSLTGSIRVDDKEYIVSRMIFFTLQKSDLDGIYKTKIISEEKIKNDNVSDLLWHKYFLSTPIGMQFNSEVIKLNKNAIFLKELSNPIFVCTKIK</sequence>
<proteinExistence type="predicted"/>
<protein>
    <submittedName>
        <fullName evidence="1">Uncharacterized protein</fullName>
    </submittedName>
</protein>
<accession>S4YNJ2</accession>
<evidence type="ECO:0000313" key="2">
    <source>
        <dbReference type="Proteomes" id="UP000014900"/>
    </source>
</evidence>
<dbReference type="HOGENOM" id="CLU_2384513_0_0_6"/>
<reference evidence="1 2" key="1">
    <citation type="journal article" date="2013" name="Genome Announc.">
        <title>Genome Sequence of Serratia plymuthica Strain S13, an Endophyte with Germination- and Plant-Growth-Promoting Activity from the Flower of Styrian Oil Pumpkin.</title>
        <authorList>
            <person name="Muller H."/>
            <person name="Furnkranz M."/>
            <person name="Grube M."/>
            <person name="Berg G."/>
        </authorList>
    </citation>
    <scope>NUCLEOTIDE SEQUENCE [LARGE SCALE GENOMIC DNA]</scope>
    <source>
        <strain evidence="1">S13</strain>
    </source>
</reference>
<organism evidence="1 2">
    <name type="scientific">Serratia plymuthica S13</name>
    <dbReference type="NCBI Taxonomy" id="1348660"/>
    <lineage>
        <taxon>Bacteria</taxon>
        <taxon>Pseudomonadati</taxon>
        <taxon>Pseudomonadota</taxon>
        <taxon>Gammaproteobacteria</taxon>
        <taxon>Enterobacterales</taxon>
        <taxon>Yersiniaceae</taxon>
        <taxon>Serratia</taxon>
    </lineage>
</organism>
<dbReference type="EMBL" id="CP006566">
    <property type="protein sequence ID" value="AGP46857.1"/>
    <property type="molecule type" value="Genomic_DNA"/>
</dbReference>
<dbReference type="KEGG" id="sry:M621_05705"/>
<dbReference type="Proteomes" id="UP000014900">
    <property type="component" value="Chromosome"/>
</dbReference>
<dbReference type="AlphaFoldDB" id="S4YNJ2"/>